<dbReference type="Proteomes" id="UP001500571">
    <property type="component" value="Unassembled WGS sequence"/>
</dbReference>
<feature type="transmembrane region" description="Helical" evidence="1">
    <location>
        <begin position="42"/>
        <end position="61"/>
    </location>
</feature>
<keyword evidence="1" id="KW-0812">Transmembrane</keyword>
<evidence type="ECO:0000313" key="2">
    <source>
        <dbReference type="EMBL" id="GAA1953194.1"/>
    </source>
</evidence>
<feature type="transmembrane region" description="Helical" evidence="1">
    <location>
        <begin position="15"/>
        <end position="36"/>
    </location>
</feature>
<dbReference type="RefSeq" id="WP_344043119.1">
    <property type="nucleotide sequence ID" value="NZ_BAAAPB010000001.1"/>
</dbReference>
<name>A0ABN2QJL0_9ACTN</name>
<evidence type="ECO:0000313" key="3">
    <source>
        <dbReference type="Proteomes" id="UP001500571"/>
    </source>
</evidence>
<comment type="caution">
    <text evidence="2">The sequence shown here is derived from an EMBL/GenBank/DDBJ whole genome shotgun (WGS) entry which is preliminary data.</text>
</comment>
<protein>
    <submittedName>
        <fullName evidence="2">Uncharacterized protein</fullName>
    </submittedName>
</protein>
<gene>
    <name evidence="2" type="ORF">GCM10009798_10460</name>
</gene>
<evidence type="ECO:0000256" key="1">
    <source>
        <dbReference type="SAM" id="Phobius"/>
    </source>
</evidence>
<reference evidence="3" key="1">
    <citation type="journal article" date="2019" name="Int. J. Syst. Evol. Microbiol.">
        <title>The Global Catalogue of Microorganisms (GCM) 10K type strain sequencing project: providing services to taxonomists for standard genome sequencing and annotation.</title>
        <authorList>
            <consortium name="The Broad Institute Genomics Platform"/>
            <consortium name="The Broad Institute Genome Sequencing Center for Infectious Disease"/>
            <person name="Wu L."/>
            <person name="Ma J."/>
        </authorList>
    </citation>
    <scope>NUCLEOTIDE SEQUENCE [LARGE SCALE GENOMIC DNA]</scope>
    <source>
        <strain evidence="3">JCM 15309</strain>
    </source>
</reference>
<feature type="transmembrane region" description="Helical" evidence="1">
    <location>
        <begin position="184"/>
        <end position="203"/>
    </location>
</feature>
<keyword evidence="1" id="KW-0472">Membrane</keyword>
<feature type="transmembrane region" description="Helical" evidence="1">
    <location>
        <begin position="215"/>
        <end position="235"/>
    </location>
</feature>
<keyword evidence="1" id="KW-1133">Transmembrane helix</keyword>
<keyword evidence="3" id="KW-1185">Reference proteome</keyword>
<dbReference type="EMBL" id="BAAAPB010000001">
    <property type="protein sequence ID" value="GAA1953194.1"/>
    <property type="molecule type" value="Genomic_DNA"/>
</dbReference>
<feature type="transmembrane region" description="Helical" evidence="1">
    <location>
        <begin position="158"/>
        <end position="177"/>
    </location>
</feature>
<proteinExistence type="predicted"/>
<sequence>MRRDHRCAPLVRPRLVWSGLVLALGGAVAIAVGLIIASVAAWVAGIAVLVLGGVVAVRGGILRDATPAASFGAELEHLRTGDPRPGTSPGAMVRSPAARADSVATAERVRRVRARSVVTSAGPYDRPAGWTILIGVLVLVWTQWGISAEGTTTMRADSFRAVAAAIVLGLAGIRCVAGAGVHRVAGWVAALAGELLVLQGVFAPHQLLGRSVVEVMVGAVAVLAGVVVGVSSSAVESSVGSRRGEE</sequence>
<accession>A0ABN2QJL0</accession>
<organism evidence="2 3">
    <name type="scientific">Nocardioides panacihumi</name>
    <dbReference type="NCBI Taxonomy" id="400774"/>
    <lineage>
        <taxon>Bacteria</taxon>
        <taxon>Bacillati</taxon>
        <taxon>Actinomycetota</taxon>
        <taxon>Actinomycetes</taxon>
        <taxon>Propionibacteriales</taxon>
        <taxon>Nocardioidaceae</taxon>
        <taxon>Nocardioides</taxon>
    </lineage>
</organism>
<feature type="transmembrane region" description="Helical" evidence="1">
    <location>
        <begin position="128"/>
        <end position="146"/>
    </location>
</feature>